<evidence type="ECO:0000256" key="7">
    <source>
        <dbReference type="ARBA" id="ARBA00023157"/>
    </source>
</evidence>
<dbReference type="InParanoid" id="A0A1X7UUY5"/>
<dbReference type="PANTHER" id="PTHR11388:SF100">
    <property type="entry name" value="SOLUTE CARRIER ORGANIC ANION TRANSPORTER FAMILY MEMBER 4A1"/>
    <property type="match status" value="1"/>
</dbReference>
<evidence type="ECO:0000256" key="3">
    <source>
        <dbReference type="ARBA" id="ARBA00022475"/>
    </source>
</evidence>
<evidence type="ECO:0000259" key="9">
    <source>
        <dbReference type="PROSITE" id="PS50850"/>
    </source>
</evidence>
<dbReference type="KEGG" id="aqu:100637461"/>
<accession>A0A1X7UUY5</accession>
<evidence type="ECO:0000256" key="5">
    <source>
        <dbReference type="ARBA" id="ARBA00022989"/>
    </source>
</evidence>
<feature type="transmembrane region" description="Helical" evidence="8">
    <location>
        <begin position="342"/>
        <end position="366"/>
    </location>
</feature>
<dbReference type="GO" id="GO:0043252">
    <property type="term" value="P:sodium-independent organic anion transport"/>
    <property type="evidence" value="ECO:0007669"/>
    <property type="project" value="TreeGrafter"/>
</dbReference>
<keyword evidence="4 8" id="KW-0812">Transmembrane</keyword>
<dbReference type="Gene3D" id="1.20.1250.20">
    <property type="entry name" value="MFS general substrate transporter like domains"/>
    <property type="match status" value="1"/>
</dbReference>
<dbReference type="AlphaFoldDB" id="A0A1X7UUY5"/>
<gene>
    <name evidence="11" type="primary">100637461</name>
</gene>
<dbReference type="InterPro" id="IPR036259">
    <property type="entry name" value="MFS_trans_sf"/>
</dbReference>
<evidence type="ECO:0000256" key="6">
    <source>
        <dbReference type="ARBA" id="ARBA00023136"/>
    </source>
</evidence>
<protein>
    <recommendedName>
        <fullName evidence="8">Solute carrier organic anion transporter family member</fullName>
    </recommendedName>
</protein>
<dbReference type="Proteomes" id="UP000007879">
    <property type="component" value="Unassembled WGS sequence"/>
</dbReference>
<keyword evidence="5 8" id="KW-1133">Transmembrane helix</keyword>
<dbReference type="eggNOG" id="KOG3626">
    <property type="taxonomic scope" value="Eukaryota"/>
</dbReference>
<evidence type="ECO:0000256" key="2">
    <source>
        <dbReference type="ARBA" id="ARBA00009657"/>
    </source>
</evidence>
<evidence type="ECO:0000313" key="12">
    <source>
        <dbReference type="Proteomes" id="UP000007879"/>
    </source>
</evidence>
<dbReference type="PROSITE" id="PS50850">
    <property type="entry name" value="MFS"/>
    <property type="match status" value="1"/>
</dbReference>
<dbReference type="OrthoDB" id="5062115at2759"/>
<evidence type="ECO:0000256" key="8">
    <source>
        <dbReference type="RuleBase" id="RU362056"/>
    </source>
</evidence>
<organism evidence="11">
    <name type="scientific">Amphimedon queenslandica</name>
    <name type="common">Sponge</name>
    <dbReference type="NCBI Taxonomy" id="400682"/>
    <lineage>
        <taxon>Eukaryota</taxon>
        <taxon>Metazoa</taxon>
        <taxon>Porifera</taxon>
        <taxon>Demospongiae</taxon>
        <taxon>Heteroscleromorpha</taxon>
        <taxon>Haplosclerida</taxon>
        <taxon>Niphatidae</taxon>
        <taxon>Amphimedon</taxon>
    </lineage>
</organism>
<dbReference type="CDD" id="cd17336">
    <property type="entry name" value="MFS_SLCO_OATP"/>
    <property type="match status" value="1"/>
</dbReference>
<dbReference type="SUPFAM" id="SSF103473">
    <property type="entry name" value="MFS general substrate transporter"/>
    <property type="match status" value="1"/>
</dbReference>
<evidence type="ECO:0000256" key="4">
    <source>
        <dbReference type="ARBA" id="ARBA00022692"/>
    </source>
</evidence>
<keyword evidence="8" id="KW-0813">Transport</keyword>
<feature type="transmembrane region" description="Helical" evidence="8">
    <location>
        <begin position="190"/>
        <end position="217"/>
    </location>
</feature>
<proteinExistence type="inferred from homology"/>
<dbReference type="GO" id="GO:0015347">
    <property type="term" value="F:sodium-independent organic anion transmembrane transporter activity"/>
    <property type="evidence" value="ECO:0007669"/>
    <property type="project" value="TreeGrafter"/>
</dbReference>
<feature type="transmembrane region" description="Helical" evidence="8">
    <location>
        <begin position="417"/>
        <end position="437"/>
    </location>
</feature>
<dbReference type="EnsemblMetazoa" id="Aqu2.1.31197_001">
    <property type="protein sequence ID" value="Aqu2.1.31197_001"/>
    <property type="gene ID" value="Aqu2.1.31197"/>
</dbReference>
<dbReference type="Pfam" id="PF03137">
    <property type="entry name" value="OATP"/>
    <property type="match status" value="1"/>
</dbReference>
<comment type="caution">
    <text evidence="8">Lacks conserved residue(s) required for the propagation of feature annotation.</text>
</comment>
<evidence type="ECO:0000256" key="1">
    <source>
        <dbReference type="ARBA" id="ARBA00004651"/>
    </source>
</evidence>
<dbReference type="InterPro" id="IPR002350">
    <property type="entry name" value="Kazal_dom"/>
</dbReference>
<dbReference type="PANTHER" id="PTHR11388">
    <property type="entry name" value="ORGANIC ANION TRANSPORTER"/>
    <property type="match status" value="1"/>
</dbReference>
<reference evidence="12" key="1">
    <citation type="journal article" date="2010" name="Nature">
        <title>The Amphimedon queenslandica genome and the evolution of animal complexity.</title>
        <authorList>
            <person name="Srivastava M."/>
            <person name="Simakov O."/>
            <person name="Chapman J."/>
            <person name="Fahey B."/>
            <person name="Gauthier M.E."/>
            <person name="Mitros T."/>
            <person name="Richards G.S."/>
            <person name="Conaco C."/>
            <person name="Dacre M."/>
            <person name="Hellsten U."/>
            <person name="Larroux C."/>
            <person name="Putnam N.H."/>
            <person name="Stanke M."/>
            <person name="Adamska M."/>
            <person name="Darling A."/>
            <person name="Degnan S.M."/>
            <person name="Oakley T.H."/>
            <person name="Plachetzki D.C."/>
            <person name="Zhai Y."/>
            <person name="Adamski M."/>
            <person name="Calcino A."/>
            <person name="Cummins S.F."/>
            <person name="Goodstein D.M."/>
            <person name="Harris C."/>
            <person name="Jackson D.J."/>
            <person name="Leys S.P."/>
            <person name="Shu S."/>
            <person name="Woodcroft B.J."/>
            <person name="Vervoort M."/>
            <person name="Kosik K.S."/>
            <person name="Manning G."/>
            <person name="Degnan B.M."/>
            <person name="Rokhsar D.S."/>
        </authorList>
    </citation>
    <scope>NUCLEOTIDE SEQUENCE [LARGE SCALE GENOMIC DNA]</scope>
</reference>
<sequence>MDDRVEDIQMTGAAEEAAHFPDKEASEADIDQSVKDEKKTSEEYYFGCGPFHPNCLQILFRRKKFFTFLLAAFSFLQSAVISGFISSVISSIERRYNLSSTQAGIMVITYDITVTISVVFVSYFGAKSHQPRLLGLATLLMAFGAFLFSLPHFILQVDEHSSDNDGALRQYCSNNANSSSTEDCSNVNTIAYAIFIISNIILGIASSPIYTIGVSYLDEIAFPRYVSLHIGMISTTLILGPVVAFGLGSIFLSIYVNPLADTSLTTSDPAWVGAWWMPFLISSFCLFILAIPFLMFPRYLPDSPQVWKERAKEMAKIYSKKYANENSTSIVFKMFPTHIKRLILNPSFMFAVLGLCILYIFLQGVISFGPKFYEVQFRFTASTSTLLVGGTTIPGAIFGTLTGAFVVFVCKMKGKGNMLLLAVSTFILTLSSFAMLLHCPNIPIVGLTENGFEENSCSALCNCSGTDFIPVCGNGQTYLSPCQAGCMQQLGDSSYDNCTCVIASSNTSTDNPIDDTATNGYCQPDSCLSIIIPAVIILLLLSFIVFMLTLPYMHFVIRVVSDEQRALALGLQSAMNRALGNVPGPLIFGVSFDASCILWEEECGRRGNCLVYDSNKLSIYLLSIALPCISIAACLFFLAWLTYPRQRKQETIDN</sequence>
<keyword evidence="8" id="KW-0406">Ion transport</keyword>
<evidence type="ECO:0000313" key="11">
    <source>
        <dbReference type="EnsemblMetazoa" id="Aqu2.1.31197_001"/>
    </source>
</evidence>
<evidence type="ECO:0000259" key="10">
    <source>
        <dbReference type="PROSITE" id="PS51465"/>
    </source>
</evidence>
<comment type="subcellular location">
    <subcellularLocation>
        <location evidence="1 8">Cell membrane</location>
        <topology evidence="1 8">Multi-pass membrane protein</topology>
    </subcellularLocation>
</comment>
<reference evidence="11" key="2">
    <citation type="submission" date="2017-05" db="UniProtKB">
        <authorList>
            <consortium name="EnsemblMetazoa"/>
        </authorList>
    </citation>
    <scope>IDENTIFICATION</scope>
</reference>
<feature type="transmembrane region" description="Helical" evidence="8">
    <location>
        <begin position="530"/>
        <end position="557"/>
    </location>
</feature>
<dbReference type="Pfam" id="PF07648">
    <property type="entry name" value="Kazal_2"/>
    <property type="match status" value="1"/>
</dbReference>
<feature type="transmembrane region" description="Helical" evidence="8">
    <location>
        <begin position="275"/>
        <end position="296"/>
    </location>
</feature>
<comment type="similarity">
    <text evidence="2 8">Belongs to the organo anion transporter (TC 2.A.60) family.</text>
</comment>
<feature type="transmembrane region" description="Helical" evidence="8">
    <location>
        <begin position="105"/>
        <end position="126"/>
    </location>
</feature>
<dbReference type="InterPro" id="IPR020846">
    <property type="entry name" value="MFS_dom"/>
</dbReference>
<keyword evidence="6 8" id="KW-0472">Membrane</keyword>
<feature type="transmembrane region" description="Helical" evidence="8">
    <location>
        <begin position="386"/>
        <end position="410"/>
    </location>
</feature>
<keyword evidence="7" id="KW-1015">Disulfide bond</keyword>
<name>A0A1X7UUY5_AMPQE</name>
<dbReference type="NCBIfam" id="TIGR00805">
    <property type="entry name" value="oat"/>
    <property type="match status" value="1"/>
</dbReference>
<dbReference type="GO" id="GO:0006811">
    <property type="term" value="P:monoatomic ion transport"/>
    <property type="evidence" value="ECO:0007669"/>
    <property type="project" value="UniProtKB-KW"/>
</dbReference>
<dbReference type="InterPro" id="IPR004156">
    <property type="entry name" value="OATP"/>
</dbReference>
<keyword evidence="12" id="KW-1185">Reference proteome</keyword>
<dbReference type="PROSITE" id="PS51465">
    <property type="entry name" value="KAZAL_2"/>
    <property type="match status" value="1"/>
</dbReference>
<dbReference type="GO" id="GO:0016323">
    <property type="term" value="C:basolateral plasma membrane"/>
    <property type="evidence" value="ECO:0007669"/>
    <property type="project" value="TreeGrafter"/>
</dbReference>
<keyword evidence="3" id="KW-1003">Cell membrane</keyword>
<feature type="domain" description="Kazal-like" evidence="10">
    <location>
        <begin position="451"/>
        <end position="502"/>
    </location>
</feature>
<feature type="domain" description="Major facilitator superfamily (MFS) profile" evidence="9">
    <location>
        <begin position="67"/>
        <end position="642"/>
    </location>
</feature>
<dbReference type="EnsemblMetazoa" id="XM_003386768.2">
    <property type="protein sequence ID" value="XP_003386816.1"/>
    <property type="gene ID" value="LOC100637461"/>
</dbReference>
<feature type="transmembrane region" description="Helical" evidence="8">
    <location>
        <begin position="229"/>
        <end position="255"/>
    </location>
</feature>
<feature type="transmembrane region" description="Helical" evidence="8">
    <location>
        <begin position="133"/>
        <end position="154"/>
    </location>
</feature>
<feature type="transmembrane region" description="Helical" evidence="8">
    <location>
        <begin position="65"/>
        <end position="85"/>
    </location>
</feature>
<feature type="transmembrane region" description="Helical" evidence="8">
    <location>
        <begin position="619"/>
        <end position="641"/>
    </location>
</feature>